<keyword evidence="7" id="KW-0998">Cell outer membrane</keyword>
<evidence type="ECO:0000256" key="2">
    <source>
        <dbReference type="ARBA" id="ARBA00007613"/>
    </source>
</evidence>
<dbReference type="PANTHER" id="PTHR30026:SF21">
    <property type="entry name" value="SLR1270 PROTEIN"/>
    <property type="match status" value="1"/>
</dbReference>
<protein>
    <submittedName>
        <fullName evidence="11">Transporter</fullName>
    </submittedName>
</protein>
<name>A0A2W4XC74_9CYAN</name>
<evidence type="ECO:0000256" key="9">
    <source>
        <dbReference type="SAM" id="MobiDB-lite"/>
    </source>
</evidence>
<dbReference type="GO" id="GO:1990281">
    <property type="term" value="C:efflux pump complex"/>
    <property type="evidence" value="ECO:0007669"/>
    <property type="project" value="TreeGrafter"/>
</dbReference>
<dbReference type="GO" id="GO:0009279">
    <property type="term" value="C:cell outer membrane"/>
    <property type="evidence" value="ECO:0007669"/>
    <property type="project" value="UniProtKB-SubCell"/>
</dbReference>
<keyword evidence="6" id="KW-0472">Membrane</keyword>
<evidence type="ECO:0000256" key="10">
    <source>
        <dbReference type="SAM" id="SignalP"/>
    </source>
</evidence>
<dbReference type="PANTHER" id="PTHR30026">
    <property type="entry name" value="OUTER MEMBRANE PROTEIN TOLC"/>
    <property type="match status" value="1"/>
</dbReference>
<gene>
    <name evidence="11" type="ORF">DCF15_11320</name>
</gene>
<evidence type="ECO:0000256" key="1">
    <source>
        <dbReference type="ARBA" id="ARBA00004442"/>
    </source>
</evidence>
<keyword evidence="5" id="KW-0812">Transmembrane</keyword>
<evidence type="ECO:0000313" key="12">
    <source>
        <dbReference type="Proteomes" id="UP000249794"/>
    </source>
</evidence>
<dbReference type="SUPFAM" id="SSF56954">
    <property type="entry name" value="Outer membrane efflux proteins (OEP)"/>
    <property type="match status" value="1"/>
</dbReference>
<evidence type="ECO:0000256" key="5">
    <source>
        <dbReference type="ARBA" id="ARBA00022692"/>
    </source>
</evidence>
<keyword evidence="3" id="KW-0813">Transport</keyword>
<reference evidence="12" key="1">
    <citation type="submission" date="2018-04" db="EMBL/GenBank/DDBJ databases">
        <authorList>
            <person name="Cornet L."/>
        </authorList>
    </citation>
    <scope>NUCLEOTIDE SEQUENCE [LARGE SCALE GENOMIC DNA]</scope>
</reference>
<dbReference type="GO" id="GO:0015562">
    <property type="term" value="F:efflux transmembrane transporter activity"/>
    <property type="evidence" value="ECO:0007669"/>
    <property type="project" value="InterPro"/>
</dbReference>
<keyword evidence="8" id="KW-0175">Coiled coil</keyword>
<evidence type="ECO:0000256" key="4">
    <source>
        <dbReference type="ARBA" id="ARBA00022452"/>
    </source>
</evidence>
<feature type="coiled-coil region" evidence="8">
    <location>
        <begin position="218"/>
        <end position="245"/>
    </location>
</feature>
<evidence type="ECO:0000256" key="3">
    <source>
        <dbReference type="ARBA" id="ARBA00022448"/>
    </source>
</evidence>
<dbReference type="Gene3D" id="1.20.1600.10">
    <property type="entry name" value="Outer membrane efflux proteins (OEP)"/>
    <property type="match status" value="1"/>
</dbReference>
<feature type="region of interest" description="Disordered" evidence="9">
    <location>
        <begin position="47"/>
        <end position="102"/>
    </location>
</feature>
<comment type="similarity">
    <text evidence="2">Belongs to the outer membrane factor (OMF) (TC 1.B.17) family.</text>
</comment>
<proteinExistence type="inferred from homology"/>
<dbReference type="EMBL" id="QBMP01000107">
    <property type="protein sequence ID" value="PZO54853.1"/>
    <property type="molecule type" value="Genomic_DNA"/>
</dbReference>
<accession>A0A2W4XC74</accession>
<dbReference type="InterPro" id="IPR003423">
    <property type="entry name" value="OMP_efflux"/>
</dbReference>
<keyword evidence="4" id="KW-1134">Transmembrane beta strand</keyword>
<dbReference type="InterPro" id="IPR051906">
    <property type="entry name" value="TolC-like"/>
</dbReference>
<comment type="subcellular location">
    <subcellularLocation>
        <location evidence="1">Cell outer membrane</location>
    </subcellularLocation>
</comment>
<evidence type="ECO:0000256" key="8">
    <source>
        <dbReference type="SAM" id="Coils"/>
    </source>
</evidence>
<dbReference type="GO" id="GO:0015288">
    <property type="term" value="F:porin activity"/>
    <property type="evidence" value="ECO:0007669"/>
    <property type="project" value="TreeGrafter"/>
</dbReference>
<comment type="caution">
    <text evidence="11">The sequence shown here is derived from an EMBL/GenBank/DDBJ whole genome shotgun (WGS) entry which is preliminary data.</text>
</comment>
<reference evidence="11 12" key="2">
    <citation type="submission" date="2018-06" db="EMBL/GenBank/DDBJ databases">
        <title>Metagenomic assembly of (sub)arctic Cyanobacteria and their associated microbiome from non-axenic cultures.</title>
        <authorList>
            <person name="Baurain D."/>
        </authorList>
    </citation>
    <scope>NUCLEOTIDE SEQUENCE [LARGE SCALE GENOMIC DNA]</scope>
    <source>
        <strain evidence="11">ULC027bin1</strain>
    </source>
</reference>
<evidence type="ECO:0000313" key="11">
    <source>
        <dbReference type="EMBL" id="PZO54853.1"/>
    </source>
</evidence>
<dbReference type="Pfam" id="PF02321">
    <property type="entry name" value="OEP"/>
    <property type="match status" value="2"/>
</dbReference>
<evidence type="ECO:0000256" key="7">
    <source>
        <dbReference type="ARBA" id="ARBA00023237"/>
    </source>
</evidence>
<feature type="signal peptide" evidence="10">
    <location>
        <begin position="1"/>
        <end position="27"/>
    </location>
</feature>
<keyword evidence="10" id="KW-0732">Signal</keyword>
<dbReference type="Proteomes" id="UP000249794">
    <property type="component" value="Unassembled WGS sequence"/>
</dbReference>
<evidence type="ECO:0000256" key="6">
    <source>
        <dbReference type="ARBA" id="ARBA00023136"/>
    </source>
</evidence>
<sequence length="542" mass="58450">MQYFKSAAFLLLTVSSSVSLLSRAAHAAIEQKKTGLLPIVIALGEKQTPPPNNDSLPTLETPVSPDPVSPDPNDSEPVPSAPTSLPRIDPSGTIEPVEPTEPAAVPTAQPNIGNLPDILFADPNPLTFPTTPEAVEIEVSPVVTLEQAVELAYRNNQALQAAELTLEQATAALDEANAARLPTVSTSANLTNSQASSLNSTVLGGQIEVDYGLLTGGAREASIRVAELQQEISALTVETQQAQVRFTTANAYYALQEAGEQIRINQSFVNEAERNLRDSTLRQEVGVGTRFDVLRAEVQFANARQSLIQSQGNQRIARRDIARLLNLPPTASIETTPVTVAANWPYTLEESIVLAFQNRAELEQQLLQADISEQQRQIALAAIRPRVNLFANYSLQQTLSGGSQFANDSQDSYSFGARFSMTLYDGGAARAQAQQREITGKISEEQFSENLDQFRFDVEQAYFNLQTNQENIATSQVAVGQATEALSLANLRLQAGVGTQLEVLTAQSELTQAQVNNVSAILGYNRALAAIQRAVSNVDVAL</sequence>
<organism evidence="11 12">
    <name type="scientific">Phormidesmis priestleyi</name>
    <dbReference type="NCBI Taxonomy" id="268141"/>
    <lineage>
        <taxon>Bacteria</taxon>
        <taxon>Bacillati</taxon>
        <taxon>Cyanobacteriota</taxon>
        <taxon>Cyanophyceae</taxon>
        <taxon>Leptolyngbyales</taxon>
        <taxon>Leptolyngbyaceae</taxon>
        <taxon>Phormidesmis</taxon>
    </lineage>
</organism>
<dbReference type="AlphaFoldDB" id="A0A2W4XC74"/>
<feature type="chain" id="PRO_5016046664" evidence="10">
    <location>
        <begin position="28"/>
        <end position="542"/>
    </location>
</feature>